<evidence type="ECO:0000313" key="1">
    <source>
        <dbReference type="EMBL" id="CAH1207820.1"/>
    </source>
</evidence>
<dbReference type="RefSeq" id="WP_236343096.1">
    <property type="nucleotide sequence ID" value="NZ_CAKMMF010000014.1"/>
</dbReference>
<evidence type="ECO:0000313" key="2">
    <source>
        <dbReference type="Proteomes" id="UP000838686"/>
    </source>
</evidence>
<gene>
    <name evidence="1" type="ORF">PAECIP111893_02789</name>
</gene>
<dbReference type="Proteomes" id="UP000838686">
    <property type="component" value="Unassembled WGS sequence"/>
</dbReference>
<protein>
    <recommendedName>
        <fullName evidence="3">Copper amine oxidase</fullName>
    </recommendedName>
</protein>
<evidence type="ECO:0008006" key="3">
    <source>
        <dbReference type="Google" id="ProtNLM"/>
    </source>
</evidence>
<comment type="caution">
    <text evidence="1">The sequence shown here is derived from an EMBL/GenBank/DDBJ whole genome shotgun (WGS) entry which is preliminary data.</text>
</comment>
<keyword evidence="2" id="KW-1185">Reference proteome</keyword>
<name>A0ABN8GFR8_9BACL</name>
<accession>A0ABN8GFR8</accession>
<sequence length="185" mass="21043">MRKKVIIMPLLICLWGGSMIYAATEGQKIALTINGIGLGERGVVVDGTAYLPVRDVANSQQSIIQWDESGKKISIFKPNVHLILLQDQKMFGNVDRNKQLNFHVLVQVDNLKTEISDIKVTITDPMNREELIHAKSVQEKKEDFWFLSKEHKYNFGVGVYKVRCYMKSGSSNEWSLVSEKQITTI</sequence>
<organism evidence="1 2">
    <name type="scientific">Paenibacillus plantiphilus</name>
    <dbReference type="NCBI Taxonomy" id="2905650"/>
    <lineage>
        <taxon>Bacteria</taxon>
        <taxon>Bacillati</taxon>
        <taxon>Bacillota</taxon>
        <taxon>Bacilli</taxon>
        <taxon>Bacillales</taxon>
        <taxon>Paenibacillaceae</taxon>
        <taxon>Paenibacillus</taxon>
    </lineage>
</organism>
<reference evidence="1" key="1">
    <citation type="submission" date="2022-01" db="EMBL/GenBank/DDBJ databases">
        <authorList>
            <person name="Criscuolo A."/>
        </authorList>
    </citation>
    <scope>NUCLEOTIDE SEQUENCE</scope>
    <source>
        <strain evidence="1">CIP111893</strain>
    </source>
</reference>
<proteinExistence type="predicted"/>
<dbReference type="EMBL" id="CAKMMF010000014">
    <property type="protein sequence ID" value="CAH1207820.1"/>
    <property type="molecule type" value="Genomic_DNA"/>
</dbReference>